<dbReference type="GO" id="GO:0008168">
    <property type="term" value="F:methyltransferase activity"/>
    <property type="evidence" value="ECO:0007669"/>
    <property type="project" value="UniProtKB-KW"/>
</dbReference>
<keyword evidence="1" id="KW-0489">Methyltransferase</keyword>
<reference evidence="1" key="1">
    <citation type="submission" date="2020-12" db="EMBL/GenBank/DDBJ databases">
        <title>Clostridium thailandense sp. nov., a novel acetogenic bacterium isolated from peat land soil in Thailand.</title>
        <authorList>
            <person name="Chaikitkaew S."/>
            <person name="Birkeland N.K."/>
        </authorList>
    </citation>
    <scope>NUCLEOTIDE SEQUENCE</scope>
    <source>
        <strain evidence="1">PL3</strain>
    </source>
</reference>
<name>A0A949U1M2_9CLOT</name>
<sequence length="118" mass="13120">YNIDPSRLHIDPLVEMLCTSEDGITMVTEVIKSIKKQYPTIHVTGAVSNISFNLPARKIVNQAFAVLSMNAGMDSFILDPLNQDLVGMLFATEALLGEDEYCMEYIGAYREGIFGQKK</sequence>
<gene>
    <name evidence="1" type="ORF">I6U48_22800</name>
</gene>
<evidence type="ECO:0000313" key="1">
    <source>
        <dbReference type="EMBL" id="MBV7275731.1"/>
    </source>
</evidence>
<dbReference type="Proteomes" id="UP000694308">
    <property type="component" value="Unassembled WGS sequence"/>
</dbReference>
<dbReference type="AlphaFoldDB" id="A0A949U1M2"/>
<evidence type="ECO:0000313" key="2">
    <source>
        <dbReference type="Proteomes" id="UP000694308"/>
    </source>
</evidence>
<organism evidence="1 2">
    <name type="scientific">Clostridium thailandense</name>
    <dbReference type="NCBI Taxonomy" id="2794346"/>
    <lineage>
        <taxon>Bacteria</taxon>
        <taxon>Bacillati</taxon>
        <taxon>Bacillota</taxon>
        <taxon>Clostridia</taxon>
        <taxon>Eubacteriales</taxon>
        <taxon>Clostridiaceae</taxon>
        <taxon>Clostridium</taxon>
    </lineage>
</organism>
<dbReference type="EMBL" id="JAEEGC010000134">
    <property type="protein sequence ID" value="MBV7275731.1"/>
    <property type="molecule type" value="Genomic_DNA"/>
</dbReference>
<dbReference type="GO" id="GO:0032259">
    <property type="term" value="P:methylation"/>
    <property type="evidence" value="ECO:0007669"/>
    <property type="project" value="UniProtKB-KW"/>
</dbReference>
<comment type="caution">
    <text evidence="1">The sequence shown here is derived from an EMBL/GenBank/DDBJ whole genome shotgun (WGS) entry which is preliminary data.</text>
</comment>
<protein>
    <submittedName>
        <fullName evidence="1">Methyltetrahydrofolate cobalamin methyltransferase</fullName>
    </submittedName>
</protein>
<feature type="non-terminal residue" evidence="1">
    <location>
        <position position="1"/>
    </location>
</feature>
<keyword evidence="2" id="KW-1185">Reference proteome</keyword>
<proteinExistence type="predicted"/>
<keyword evidence="1" id="KW-0808">Transferase</keyword>
<accession>A0A949U1M2</accession>